<organism evidence="3 4">
    <name type="scientific">Pseudonocardia yuanmonensis</name>
    <dbReference type="NCBI Taxonomy" id="1095914"/>
    <lineage>
        <taxon>Bacteria</taxon>
        <taxon>Bacillati</taxon>
        <taxon>Actinomycetota</taxon>
        <taxon>Actinomycetes</taxon>
        <taxon>Pseudonocardiales</taxon>
        <taxon>Pseudonocardiaceae</taxon>
        <taxon>Pseudonocardia</taxon>
    </lineage>
</organism>
<keyword evidence="4" id="KW-1185">Reference proteome</keyword>
<accession>A0ABP8X8R6</accession>
<sequence>MGSVVVCGGGVIGLATAVMLARDGHRVTVLEGDAEPAPATAEEAWGSWRRSGVAQFRQPHNLFARFRRVCDEELPEVTGLLEKAGCVWVDYLAAAPPTLTDRTPRPGDEDLRFVTGRRPVFEAVFAELAEAEPGVEVRRGTKVAALTTGPSVLAGVPHVTGVVTTDGRTLPAGLVVDATGRRTRAATWLAAAGARPPQEMTEDRGYVYYTRFYRGPEPPRLRGRAIMPMGSISLLTLRSDNDTWSVTVFGTSGDHALRALRDPRVFERVVGACPLQAHWLDGEPLGGVRPMAGVLDCLRRYAVDGRPVVTGFVPVGDAWACTNPSAGRGLSVGVLHAQVLRHAVREALDDPARLARTVLARTDEVVAPFVHTQIAADRVRIAEMVAARDGTPPPAGNPTTQALLAAAATDPDAFRGVIEIALCTALPPEVLARPAVRAAVERHAGAVPPPAPGPDRARLVDLLVA</sequence>
<comment type="caution">
    <text evidence="3">The sequence shown here is derived from an EMBL/GenBank/DDBJ whole genome shotgun (WGS) entry which is preliminary data.</text>
</comment>
<gene>
    <name evidence="3" type="ORF">GCM10023215_48170</name>
</gene>
<dbReference type="PANTHER" id="PTHR13847">
    <property type="entry name" value="SARCOSINE DEHYDROGENASE-RELATED"/>
    <property type="match status" value="1"/>
</dbReference>
<name>A0ABP8X8R6_9PSEU</name>
<dbReference type="Pfam" id="PF01266">
    <property type="entry name" value="DAO"/>
    <property type="match status" value="1"/>
</dbReference>
<dbReference type="RefSeq" id="WP_345383007.1">
    <property type="nucleotide sequence ID" value="NZ_BAABIC010000018.1"/>
</dbReference>
<proteinExistence type="predicted"/>
<dbReference type="PRINTS" id="PR00420">
    <property type="entry name" value="RNGMNOXGNASE"/>
</dbReference>
<evidence type="ECO:0000313" key="4">
    <source>
        <dbReference type="Proteomes" id="UP001500325"/>
    </source>
</evidence>
<dbReference type="PANTHER" id="PTHR13847:SF289">
    <property type="entry name" value="GLYCINE OXIDASE"/>
    <property type="match status" value="1"/>
</dbReference>
<dbReference type="InterPro" id="IPR006076">
    <property type="entry name" value="FAD-dep_OxRdtase"/>
</dbReference>
<protein>
    <submittedName>
        <fullName evidence="3">FAD-dependent oxidoreductase</fullName>
    </submittedName>
</protein>
<dbReference type="InterPro" id="IPR036188">
    <property type="entry name" value="FAD/NAD-bd_sf"/>
</dbReference>
<dbReference type="Proteomes" id="UP001500325">
    <property type="component" value="Unassembled WGS sequence"/>
</dbReference>
<dbReference type="SUPFAM" id="SSF51905">
    <property type="entry name" value="FAD/NAD(P)-binding domain"/>
    <property type="match status" value="1"/>
</dbReference>
<keyword evidence="1" id="KW-0560">Oxidoreductase</keyword>
<evidence type="ECO:0000259" key="2">
    <source>
        <dbReference type="Pfam" id="PF01266"/>
    </source>
</evidence>
<evidence type="ECO:0000313" key="3">
    <source>
        <dbReference type="EMBL" id="GAA4703099.1"/>
    </source>
</evidence>
<feature type="domain" description="FAD dependent oxidoreductase" evidence="2">
    <location>
        <begin position="4"/>
        <end position="85"/>
    </location>
</feature>
<reference evidence="4" key="1">
    <citation type="journal article" date="2019" name="Int. J. Syst. Evol. Microbiol.">
        <title>The Global Catalogue of Microorganisms (GCM) 10K type strain sequencing project: providing services to taxonomists for standard genome sequencing and annotation.</title>
        <authorList>
            <consortium name="The Broad Institute Genomics Platform"/>
            <consortium name="The Broad Institute Genome Sequencing Center for Infectious Disease"/>
            <person name="Wu L."/>
            <person name="Ma J."/>
        </authorList>
    </citation>
    <scope>NUCLEOTIDE SEQUENCE [LARGE SCALE GENOMIC DNA]</scope>
    <source>
        <strain evidence="4">JCM 18055</strain>
    </source>
</reference>
<dbReference type="EMBL" id="BAABIC010000018">
    <property type="protein sequence ID" value="GAA4703099.1"/>
    <property type="molecule type" value="Genomic_DNA"/>
</dbReference>
<dbReference type="Gene3D" id="3.50.50.60">
    <property type="entry name" value="FAD/NAD(P)-binding domain"/>
    <property type="match status" value="1"/>
</dbReference>
<evidence type="ECO:0000256" key="1">
    <source>
        <dbReference type="ARBA" id="ARBA00023002"/>
    </source>
</evidence>